<accession>A0ABS9IFR6</accession>
<dbReference type="InterPro" id="IPR001296">
    <property type="entry name" value="Glyco_trans_1"/>
</dbReference>
<evidence type="ECO:0000256" key="1">
    <source>
        <dbReference type="ARBA" id="ARBA00022679"/>
    </source>
</evidence>
<dbReference type="CDD" id="cd03801">
    <property type="entry name" value="GT4_PimA-like"/>
    <property type="match status" value="1"/>
</dbReference>
<dbReference type="EMBL" id="JAKKDV010000001">
    <property type="protein sequence ID" value="MCF7559603.1"/>
    <property type="molecule type" value="Genomic_DNA"/>
</dbReference>
<comment type="caution">
    <text evidence="3">The sequence shown here is derived from an EMBL/GenBank/DDBJ whole genome shotgun (WGS) entry which is preliminary data.</text>
</comment>
<organism evidence="3 4">
    <name type="scientific">Flaviramulus multivorans</name>
    <dbReference type="NCBI Taxonomy" id="1304750"/>
    <lineage>
        <taxon>Bacteria</taxon>
        <taxon>Pseudomonadati</taxon>
        <taxon>Bacteroidota</taxon>
        <taxon>Flavobacteriia</taxon>
        <taxon>Flavobacteriales</taxon>
        <taxon>Flavobacteriaceae</taxon>
        <taxon>Flaviramulus</taxon>
    </lineage>
</organism>
<dbReference type="RefSeq" id="WP_237230275.1">
    <property type="nucleotide sequence ID" value="NZ_JAKKDV010000001.1"/>
</dbReference>
<protein>
    <submittedName>
        <fullName evidence="3">Glycosyltransferase</fullName>
    </submittedName>
</protein>
<dbReference type="Proteomes" id="UP001200022">
    <property type="component" value="Unassembled WGS sequence"/>
</dbReference>
<sequence>MSKNKKYINVLLIGPISPPVTGCSVVNDLVLEKLNQEENFNVTIINRAYPEFNEAIGEFSFKKVFFYFSQYFQAVKIFKADITYIAIGLTFFGVLKDAPFVFISKLLGKQVVIHVHGNYLKMQYALLSGFKKKLFHYVLSRANKGIVSSELLKDNLTPFLAQDKIFWMPYFVEKTLKNITEEDAVNTNGLNILWLSNLMEGKGIFDVFEALNILNSKGVPYKAKIVGGIDEEQKDKILNYINSNPNIEYSKPIRGQEKVDVYKISNVFILPTYYNMEGQPIALLEAMLTGHIIITTDHAGILDICSDKNGYIVNKRDPEQIAEKLEYIFSNIKGFKDIMVYNHHYAKNTFRPEDFINRLADILKK</sequence>
<keyword evidence="1" id="KW-0808">Transferase</keyword>
<feature type="domain" description="Glycosyl transferase family 1" evidence="2">
    <location>
        <begin position="185"/>
        <end position="331"/>
    </location>
</feature>
<dbReference type="PANTHER" id="PTHR46401:SF2">
    <property type="entry name" value="GLYCOSYLTRANSFERASE WBBK-RELATED"/>
    <property type="match status" value="1"/>
</dbReference>
<keyword evidence="4" id="KW-1185">Reference proteome</keyword>
<dbReference type="Pfam" id="PF00534">
    <property type="entry name" value="Glycos_transf_1"/>
    <property type="match status" value="1"/>
</dbReference>
<evidence type="ECO:0000259" key="2">
    <source>
        <dbReference type="Pfam" id="PF00534"/>
    </source>
</evidence>
<evidence type="ECO:0000313" key="3">
    <source>
        <dbReference type="EMBL" id="MCF7559603.1"/>
    </source>
</evidence>
<dbReference type="Gene3D" id="3.40.50.2000">
    <property type="entry name" value="Glycogen Phosphorylase B"/>
    <property type="match status" value="2"/>
</dbReference>
<reference evidence="3 4" key="1">
    <citation type="submission" date="2022-01" db="EMBL/GenBank/DDBJ databases">
        <title>Draft genome sequence of Sabulilitoribacter multivorans KCTC 32326.</title>
        <authorList>
            <person name="Oh J.-S."/>
        </authorList>
    </citation>
    <scope>NUCLEOTIDE SEQUENCE [LARGE SCALE GENOMIC DNA]</scope>
    <source>
        <strain evidence="3 4">M-M16</strain>
    </source>
</reference>
<dbReference type="PANTHER" id="PTHR46401">
    <property type="entry name" value="GLYCOSYLTRANSFERASE WBBK-RELATED"/>
    <property type="match status" value="1"/>
</dbReference>
<name>A0ABS9IFR6_9FLAO</name>
<gene>
    <name evidence="3" type="ORF">L3X39_03065</name>
</gene>
<dbReference type="SUPFAM" id="SSF53756">
    <property type="entry name" value="UDP-Glycosyltransferase/glycogen phosphorylase"/>
    <property type="match status" value="1"/>
</dbReference>
<evidence type="ECO:0000313" key="4">
    <source>
        <dbReference type="Proteomes" id="UP001200022"/>
    </source>
</evidence>
<proteinExistence type="predicted"/>